<gene>
    <name evidence="2" type="ORF">BDZ90DRAFT_129074</name>
</gene>
<dbReference type="RefSeq" id="XP_025363335.1">
    <property type="nucleotide sequence ID" value="XM_025503358.1"/>
</dbReference>
<dbReference type="AlphaFoldDB" id="A0A316UXU5"/>
<dbReference type="OrthoDB" id="198787at2759"/>
<evidence type="ECO:0000256" key="1">
    <source>
        <dbReference type="SAM" id="MobiDB-lite"/>
    </source>
</evidence>
<accession>A0A316UXU5</accession>
<evidence type="ECO:0000313" key="3">
    <source>
        <dbReference type="Proteomes" id="UP000245884"/>
    </source>
</evidence>
<evidence type="ECO:0008006" key="4">
    <source>
        <dbReference type="Google" id="ProtNLM"/>
    </source>
</evidence>
<dbReference type="EMBL" id="KZ819664">
    <property type="protein sequence ID" value="PWN28723.1"/>
    <property type="molecule type" value="Genomic_DNA"/>
</dbReference>
<keyword evidence="3" id="KW-1185">Reference proteome</keyword>
<protein>
    <recommendedName>
        <fullName evidence="4">Metaxin glutathione S-transferase domain-containing protein</fullName>
    </recommendedName>
</protein>
<dbReference type="GeneID" id="37025181"/>
<evidence type="ECO:0000313" key="2">
    <source>
        <dbReference type="EMBL" id="PWN28723.1"/>
    </source>
</evidence>
<feature type="region of interest" description="Disordered" evidence="1">
    <location>
        <begin position="1"/>
        <end position="38"/>
    </location>
</feature>
<organism evidence="2 3">
    <name type="scientific">Jaminaea rosea</name>
    <dbReference type="NCBI Taxonomy" id="1569628"/>
    <lineage>
        <taxon>Eukaryota</taxon>
        <taxon>Fungi</taxon>
        <taxon>Dikarya</taxon>
        <taxon>Basidiomycota</taxon>
        <taxon>Ustilaginomycotina</taxon>
        <taxon>Exobasidiomycetes</taxon>
        <taxon>Microstromatales</taxon>
        <taxon>Microstromatales incertae sedis</taxon>
        <taxon>Jaminaea</taxon>
    </lineage>
</organism>
<sequence length="446" mass="48705">MATAAYPAWEDIPSPPPTSTASSSSTPLAPPAPSTSRSLTSSLARFFSLFPLHQFPAAQPLYPEDDTRVTKPTLYVAPGHAREKNGRVERTWTSADARCLRWQMELLFRSSPSLQGYEVDGSRASTSGSKSTGHFDCEQIEHQDAWGPKIDSLPYLQLPPHGKGKVVPSSTAYVPSAPPRLLDDEALPTWAETRWPFEWEKVEKHGAEEERGQKMSGAYESEEKRLEAEMWTSLLEGKIMGAVLLAQMICSPPTSPSSLPLFSSLLHTHLTTQRLNRRAHHISTLTIPSLPRSATLSRGASWSSWLPSLNFSLDGPLRGTGGGVEPGTEVVGWPEGEEWDEKGIVEDAVQGLRAVAGRMGKSSIEEPAGGWFLGASQPTGLDALLFAVLHTILSLPGATGNQVVQRLRAAVQGEGDEKAGVLAAWAKRVYGEWVKEREIEWQRVQD</sequence>
<name>A0A316UXU5_9BASI</name>
<proteinExistence type="predicted"/>
<dbReference type="Proteomes" id="UP000245884">
    <property type="component" value="Unassembled WGS sequence"/>
</dbReference>
<reference evidence="2 3" key="1">
    <citation type="journal article" date="2018" name="Mol. Biol. Evol.">
        <title>Broad Genomic Sampling Reveals a Smut Pathogenic Ancestry of the Fungal Clade Ustilaginomycotina.</title>
        <authorList>
            <person name="Kijpornyongpan T."/>
            <person name="Mondo S.J."/>
            <person name="Barry K."/>
            <person name="Sandor L."/>
            <person name="Lee J."/>
            <person name="Lipzen A."/>
            <person name="Pangilinan J."/>
            <person name="LaButti K."/>
            <person name="Hainaut M."/>
            <person name="Henrissat B."/>
            <person name="Grigoriev I.V."/>
            <person name="Spatafora J.W."/>
            <person name="Aime M.C."/>
        </authorList>
    </citation>
    <scope>NUCLEOTIDE SEQUENCE [LARGE SCALE GENOMIC DNA]</scope>
    <source>
        <strain evidence="2 3">MCA 5214</strain>
    </source>
</reference>